<sequence length="1049" mass="119866">MAEAFLQVVLDNLSSLIKGEIGLIMGVDVEMNKLSSTLTTIQAVLEDAEQKQLESKPIQNWLGKLNDLAYEIDDILDECATHVSIMEHRRSSRYSLKKILFRRKIGRKMKQVTEKLDVVAAEREKFHLRDMPIDRAREVVATRETGSILDESHHVYGREEDKEKIVDILVNHVKDNQEISILPIIGIGGLGKTTLAQLVFNDQRVVEHFDKKFWVCVSDNFDLKTLIKGMIESLTGNGSASELVQLDTLQRCLRELLNQKRYLLVLDDIWNDHQEKWYALRNVLACGSTGASIIVTTRQKKVADVMGTLPAHNLTGLSEEHCWLLLRERAFGQEEKKYPNLEVIGKEIVNKCAGVPLAAKALGGLLRFKRTEKDWIYVKESKILDLPQEETLILPALRLSYHHLPLALRQCFAYCAVFPKDYPIDKKKLIFHWMAHGYISSNGILEVEDVGDKVCNELVLRSLLQDVPEREGNVFILHDLVHDLAQSIMENKVPGTKNVRSASNDKIRQVNLAKKYEAFPQSSRPEMEYMSYILKNFSRLRILEASYSGINELPSAVGNLKHLRQLNLSGNGIRTLPDSLCSLWNLKILDLYRCQRLVALPKSMRYLKSLRHLCLENCMSLSEMPSKFSELTNLRTLSLFIVGQNRGNQLEELQRLNLGGKLEIHHLERVKNPMDAKKANIGEKKDLRYLSLIWEGKNGSRLMEDVDEKVLEELEPHPNVETLQIIGFNGRCFPSWRTNSTLKKVVEISIKGCQNCLRLPHLRELPQLKILRLANLGIEYIVEDDVQGGDAVSVDFPSLEQLNLYDLPNLRGFFKDQVMREVFPNLLDLRIERCPCFKFPPLLFFKMMHTLRCTSSALASVSKLETLTFLEVKIDKNMTCIPIETLKSLTNLKKLEIDQTDEVCVRPEDGWLQYLNALETLYIVGWSELVELPEEIKHLKSLTRVGFYELPKMVCLPNALQHVSSLQNLVLSNLPQLDSLPDWLANFASLENLYISGCPKLASLPASIQGMPNLKYLYAFDCPELAKRCERGKGTDWHKIAHIPYVEIY</sequence>
<feature type="domain" description="R13L1/DRL21-like LRR repeat region" evidence="10">
    <location>
        <begin position="650"/>
        <end position="775"/>
    </location>
</feature>
<evidence type="ECO:0000259" key="9">
    <source>
        <dbReference type="Pfam" id="PF23559"/>
    </source>
</evidence>
<evidence type="ECO:0000256" key="2">
    <source>
        <dbReference type="ARBA" id="ARBA00022614"/>
    </source>
</evidence>
<dbReference type="InterPro" id="IPR001611">
    <property type="entry name" value="Leu-rich_rpt"/>
</dbReference>
<keyword evidence="5" id="KW-0611">Plant defense</keyword>
<keyword evidence="2" id="KW-0433">Leucine-rich repeat</keyword>
<dbReference type="Gene3D" id="1.10.8.430">
    <property type="entry name" value="Helical domain of apoptotic protease-activating factors"/>
    <property type="match status" value="1"/>
</dbReference>
<organism evidence="11 12">
    <name type="scientific">Rehmannia glutinosa</name>
    <name type="common">Chinese foxglove</name>
    <dbReference type="NCBI Taxonomy" id="99300"/>
    <lineage>
        <taxon>Eukaryota</taxon>
        <taxon>Viridiplantae</taxon>
        <taxon>Streptophyta</taxon>
        <taxon>Embryophyta</taxon>
        <taxon>Tracheophyta</taxon>
        <taxon>Spermatophyta</taxon>
        <taxon>Magnoliopsida</taxon>
        <taxon>eudicotyledons</taxon>
        <taxon>Gunneridae</taxon>
        <taxon>Pentapetalae</taxon>
        <taxon>asterids</taxon>
        <taxon>lamiids</taxon>
        <taxon>Lamiales</taxon>
        <taxon>Orobanchaceae</taxon>
        <taxon>Rehmannieae</taxon>
        <taxon>Rehmannia</taxon>
    </lineage>
</organism>
<feature type="domain" description="Disease resistance protein winged helix" evidence="9">
    <location>
        <begin position="417"/>
        <end position="485"/>
    </location>
</feature>
<dbReference type="Gene3D" id="1.10.10.10">
    <property type="entry name" value="Winged helix-like DNA-binding domain superfamily/Winged helix DNA-binding domain"/>
    <property type="match status" value="1"/>
</dbReference>
<dbReference type="InterPro" id="IPR038005">
    <property type="entry name" value="RX-like_CC"/>
</dbReference>
<dbReference type="InterPro" id="IPR032675">
    <property type="entry name" value="LRR_dom_sf"/>
</dbReference>
<dbReference type="SMART" id="SM00369">
    <property type="entry name" value="LRR_TYP"/>
    <property type="match status" value="1"/>
</dbReference>
<feature type="domain" description="NB-ARC" evidence="7">
    <location>
        <begin position="163"/>
        <end position="334"/>
    </location>
</feature>
<dbReference type="InterPro" id="IPR036388">
    <property type="entry name" value="WH-like_DNA-bd_sf"/>
</dbReference>
<evidence type="ECO:0000256" key="5">
    <source>
        <dbReference type="ARBA" id="ARBA00022821"/>
    </source>
</evidence>
<protein>
    <recommendedName>
        <fullName evidence="13">Disease resistance protein RGA3</fullName>
    </recommendedName>
</protein>
<dbReference type="Proteomes" id="UP001318860">
    <property type="component" value="Unassembled WGS sequence"/>
</dbReference>
<comment type="caution">
    <text evidence="11">The sequence shown here is derived from an EMBL/GenBank/DDBJ whole genome shotgun (WGS) entry which is preliminary data.</text>
</comment>
<keyword evidence="6" id="KW-0067">ATP-binding</keyword>
<dbReference type="PANTHER" id="PTHR36766">
    <property type="entry name" value="PLANT BROAD-SPECTRUM MILDEW RESISTANCE PROTEIN RPW8"/>
    <property type="match status" value="1"/>
</dbReference>
<dbReference type="Gene3D" id="3.80.10.10">
    <property type="entry name" value="Ribonuclease Inhibitor"/>
    <property type="match status" value="2"/>
</dbReference>
<dbReference type="Gene3D" id="1.20.5.4130">
    <property type="match status" value="1"/>
</dbReference>
<dbReference type="SUPFAM" id="SSF52058">
    <property type="entry name" value="L domain-like"/>
    <property type="match status" value="2"/>
</dbReference>
<dbReference type="CDD" id="cd14798">
    <property type="entry name" value="RX-CC_like"/>
    <property type="match status" value="1"/>
</dbReference>
<name>A0ABR0XUX2_REHGL</name>
<evidence type="ECO:0000313" key="11">
    <source>
        <dbReference type="EMBL" id="KAK6162893.1"/>
    </source>
</evidence>
<dbReference type="EMBL" id="JABTTQ020000002">
    <property type="protein sequence ID" value="KAK6162893.1"/>
    <property type="molecule type" value="Genomic_DNA"/>
</dbReference>
<dbReference type="InterPro" id="IPR002182">
    <property type="entry name" value="NB-ARC"/>
</dbReference>
<evidence type="ECO:0000259" key="8">
    <source>
        <dbReference type="Pfam" id="PF18052"/>
    </source>
</evidence>
<dbReference type="InterPro" id="IPR027417">
    <property type="entry name" value="P-loop_NTPase"/>
</dbReference>
<reference evidence="11 12" key="1">
    <citation type="journal article" date="2021" name="Comput. Struct. Biotechnol. J.">
        <title>De novo genome assembly of the potent medicinal plant Rehmannia glutinosa using nanopore technology.</title>
        <authorList>
            <person name="Ma L."/>
            <person name="Dong C."/>
            <person name="Song C."/>
            <person name="Wang X."/>
            <person name="Zheng X."/>
            <person name="Niu Y."/>
            <person name="Chen S."/>
            <person name="Feng W."/>
        </authorList>
    </citation>
    <scope>NUCLEOTIDE SEQUENCE [LARGE SCALE GENOMIC DNA]</scope>
    <source>
        <strain evidence="11">DH-2019</strain>
    </source>
</reference>
<dbReference type="Pfam" id="PF25019">
    <property type="entry name" value="LRR_R13L1-DRL21"/>
    <property type="match status" value="1"/>
</dbReference>
<evidence type="ECO:0000256" key="3">
    <source>
        <dbReference type="ARBA" id="ARBA00022737"/>
    </source>
</evidence>
<dbReference type="InterPro" id="IPR041118">
    <property type="entry name" value="Rx_N"/>
</dbReference>
<accession>A0ABR0XUX2</accession>
<dbReference type="PANTHER" id="PTHR36766:SF42">
    <property type="entry name" value="NB-ARC DOMAIN DISEASE RESISTANCE PROTEIN"/>
    <property type="match status" value="1"/>
</dbReference>
<keyword evidence="12" id="KW-1185">Reference proteome</keyword>
<dbReference type="InterPro" id="IPR003591">
    <property type="entry name" value="Leu-rich_rpt_typical-subtyp"/>
</dbReference>
<keyword evidence="3" id="KW-0677">Repeat</keyword>
<evidence type="ECO:0000256" key="4">
    <source>
        <dbReference type="ARBA" id="ARBA00022741"/>
    </source>
</evidence>
<gene>
    <name evidence="11" type="ORF">DH2020_002734</name>
</gene>
<evidence type="ECO:0000256" key="6">
    <source>
        <dbReference type="ARBA" id="ARBA00022840"/>
    </source>
</evidence>
<dbReference type="Pfam" id="PF00560">
    <property type="entry name" value="LRR_1"/>
    <property type="match status" value="1"/>
</dbReference>
<evidence type="ECO:0000259" key="7">
    <source>
        <dbReference type="Pfam" id="PF00931"/>
    </source>
</evidence>
<evidence type="ECO:0000259" key="10">
    <source>
        <dbReference type="Pfam" id="PF25019"/>
    </source>
</evidence>
<dbReference type="Gene3D" id="3.40.50.300">
    <property type="entry name" value="P-loop containing nucleotide triphosphate hydrolases"/>
    <property type="match status" value="1"/>
</dbReference>
<dbReference type="Pfam" id="PF00931">
    <property type="entry name" value="NB-ARC"/>
    <property type="match status" value="1"/>
</dbReference>
<evidence type="ECO:0008006" key="13">
    <source>
        <dbReference type="Google" id="ProtNLM"/>
    </source>
</evidence>
<dbReference type="Pfam" id="PF23559">
    <property type="entry name" value="WHD_DRP"/>
    <property type="match status" value="1"/>
</dbReference>
<dbReference type="InterPro" id="IPR058922">
    <property type="entry name" value="WHD_DRP"/>
</dbReference>
<proteinExistence type="inferred from homology"/>
<dbReference type="SUPFAM" id="SSF52540">
    <property type="entry name" value="P-loop containing nucleoside triphosphate hydrolases"/>
    <property type="match status" value="1"/>
</dbReference>
<dbReference type="PRINTS" id="PR00364">
    <property type="entry name" value="DISEASERSIST"/>
</dbReference>
<dbReference type="PROSITE" id="PS51450">
    <property type="entry name" value="LRR"/>
    <property type="match status" value="1"/>
</dbReference>
<evidence type="ECO:0000313" key="12">
    <source>
        <dbReference type="Proteomes" id="UP001318860"/>
    </source>
</evidence>
<dbReference type="Pfam" id="PF18052">
    <property type="entry name" value="Rx_N"/>
    <property type="match status" value="1"/>
</dbReference>
<feature type="domain" description="Disease resistance N-terminal" evidence="8">
    <location>
        <begin position="5"/>
        <end position="92"/>
    </location>
</feature>
<dbReference type="InterPro" id="IPR042197">
    <property type="entry name" value="Apaf_helical"/>
</dbReference>
<dbReference type="InterPro" id="IPR056789">
    <property type="entry name" value="LRR_R13L1-DRL21"/>
</dbReference>
<comment type="similarity">
    <text evidence="1">Belongs to the disease resistance NB-LRR family.</text>
</comment>
<evidence type="ECO:0000256" key="1">
    <source>
        <dbReference type="ARBA" id="ARBA00008894"/>
    </source>
</evidence>
<keyword evidence="4" id="KW-0547">Nucleotide-binding</keyword>